<dbReference type="SMART" id="SM00382">
    <property type="entry name" value="AAA"/>
    <property type="match status" value="1"/>
</dbReference>
<dbReference type="InterPro" id="IPR011704">
    <property type="entry name" value="ATPase_dyneun-rel_AAA"/>
</dbReference>
<dbReference type="Proteomes" id="UP001364211">
    <property type="component" value="Unassembled WGS sequence"/>
</dbReference>
<protein>
    <submittedName>
        <fullName evidence="3">MoxR family ATPase</fullName>
    </submittedName>
</protein>
<dbReference type="InterPro" id="IPR027417">
    <property type="entry name" value="P-loop_NTPase"/>
</dbReference>
<evidence type="ECO:0000313" key="4">
    <source>
        <dbReference type="Proteomes" id="UP001364211"/>
    </source>
</evidence>
<evidence type="ECO:0000259" key="2">
    <source>
        <dbReference type="SMART" id="SM00382"/>
    </source>
</evidence>
<reference evidence="3 4" key="1">
    <citation type="submission" date="2024-03" db="EMBL/GenBank/DDBJ databases">
        <title>Draft genome sequence of Pseudonocardia sp. DW16-2.</title>
        <authorList>
            <person name="Duangmal K."/>
        </authorList>
    </citation>
    <scope>NUCLEOTIDE SEQUENCE [LARGE SCALE GENOMIC DNA]</scope>
    <source>
        <strain evidence="3 4">DW16-2</strain>
    </source>
</reference>
<dbReference type="EMBL" id="JBBJUP010000016">
    <property type="protein sequence ID" value="MEJ8280979.1"/>
    <property type="molecule type" value="Genomic_DNA"/>
</dbReference>
<dbReference type="NCBIfam" id="NF047784">
    <property type="entry name" value="MadB_ATPase"/>
    <property type="match status" value="1"/>
</dbReference>
<organism evidence="3 4">
    <name type="scientific">Pseudonocardia spirodelae</name>
    <dbReference type="NCBI Taxonomy" id="3133431"/>
    <lineage>
        <taxon>Bacteria</taxon>
        <taxon>Bacillati</taxon>
        <taxon>Actinomycetota</taxon>
        <taxon>Actinomycetes</taxon>
        <taxon>Pseudonocardiales</taxon>
        <taxon>Pseudonocardiaceae</taxon>
        <taxon>Pseudonocardia</taxon>
    </lineage>
</organism>
<name>A0ABU8TAJ3_9PSEU</name>
<comment type="caution">
    <text evidence="3">The sequence shown here is derived from an EMBL/GenBank/DDBJ whole genome shotgun (WGS) entry which is preliminary data.</text>
</comment>
<gene>
    <name evidence="3" type="ORF">WJX68_18705</name>
</gene>
<dbReference type="Pfam" id="PF07728">
    <property type="entry name" value="AAA_5"/>
    <property type="match status" value="1"/>
</dbReference>
<sequence>MSDSTEFGSTEFGKASSGGAAAGATAFESADALSEALSGQDYVIDPEFAVVVHLATALERPLLLEGPAGVGKTELAKSLAAASGRRLVRLQCYEGLDDGRALYEWDYGKQLMHVQMLRDRIGELLAGTTTMAEATARLQEQDTGLYTEYFLSARPLLEAVLSDDPVVLLVDEVDRTEESMEALLLEVLAERQVTVPEIGTFTARSTPWVVLTSNDTRELSPALKRRCLHYQVDFPTPERETEIVSRRAPEVAADVVADVVELARRLRGFPLRKSPSISEVIDAARAAAVLGLATTGEVDKVRSALLSALLKYGSDRELAVRRLDEGEPEDEVDVATDEGWVRRSSRPADTTSGAFGKGRASSGATRAEADRARRMRR</sequence>
<feature type="domain" description="AAA+ ATPase" evidence="2">
    <location>
        <begin position="58"/>
        <end position="238"/>
    </location>
</feature>
<dbReference type="SUPFAM" id="SSF52540">
    <property type="entry name" value="P-loop containing nucleoside triphosphate hydrolases"/>
    <property type="match status" value="1"/>
</dbReference>
<proteinExistence type="predicted"/>
<dbReference type="PANTHER" id="PTHR42759">
    <property type="entry name" value="MOXR FAMILY PROTEIN"/>
    <property type="match status" value="1"/>
</dbReference>
<evidence type="ECO:0000313" key="3">
    <source>
        <dbReference type="EMBL" id="MEJ8280979.1"/>
    </source>
</evidence>
<keyword evidence="4" id="KW-1185">Reference proteome</keyword>
<dbReference type="InterPro" id="IPR003593">
    <property type="entry name" value="AAA+_ATPase"/>
</dbReference>
<evidence type="ECO:0000256" key="1">
    <source>
        <dbReference type="SAM" id="MobiDB-lite"/>
    </source>
</evidence>
<dbReference type="RefSeq" id="WP_340292747.1">
    <property type="nucleotide sequence ID" value="NZ_JBBJUP010000016.1"/>
</dbReference>
<dbReference type="Gene3D" id="3.40.50.300">
    <property type="entry name" value="P-loop containing nucleotide triphosphate hydrolases"/>
    <property type="match status" value="1"/>
</dbReference>
<feature type="compositionally biased region" description="Basic and acidic residues" evidence="1">
    <location>
        <begin position="367"/>
        <end position="377"/>
    </location>
</feature>
<accession>A0ABU8TAJ3</accession>
<dbReference type="PANTHER" id="PTHR42759:SF1">
    <property type="entry name" value="MAGNESIUM-CHELATASE SUBUNIT CHLD"/>
    <property type="match status" value="1"/>
</dbReference>
<feature type="compositionally biased region" description="Acidic residues" evidence="1">
    <location>
        <begin position="326"/>
        <end position="336"/>
    </location>
</feature>
<dbReference type="CDD" id="cd00009">
    <property type="entry name" value="AAA"/>
    <property type="match status" value="1"/>
</dbReference>
<feature type="region of interest" description="Disordered" evidence="1">
    <location>
        <begin position="323"/>
        <end position="377"/>
    </location>
</feature>
<dbReference type="InterPro" id="IPR050764">
    <property type="entry name" value="CbbQ/NirQ/NorQ/GpvN"/>
</dbReference>